<dbReference type="EC" id="4.2.1.75" evidence="2"/>
<dbReference type="GO" id="GO:0033014">
    <property type="term" value="P:tetrapyrrole biosynthetic process"/>
    <property type="evidence" value="ECO:0007669"/>
    <property type="project" value="InterPro"/>
</dbReference>
<reference evidence="2" key="1">
    <citation type="submission" date="2023-02" db="EMBL/GenBank/DDBJ databases">
        <title>Description and genomic characterization of Salipiger bruguierae sp. nov., isolated from the sediment of mangrove plant Bruguiera sexangula.</title>
        <authorList>
            <person name="Long M."/>
        </authorList>
    </citation>
    <scope>NUCLEOTIDE SEQUENCE</scope>
    <source>
        <strain evidence="2">H15</strain>
    </source>
</reference>
<sequence length="265" mass="27515">MPESQPFLLLTRPRAASERFVAELLDEGVTGFTPILSPLIEVETRGALPAMEGITGLVFTSANGVRAYAELGGPALPAYAVGEATARALREAGMTPRVAGGDAESLLALVLAEAPGGRLLHLRGTHARGEVAARLAAAGQPCAEAVIYDQPTRPLTAEAVAALRGQVPVVVPLFSPRSAAIFAEAAGVVNATAPLFAALMSAEVEAALSGLYVLDSEIVLRPDGRLMRKSVEKLLECARSLVDRPGAVKSYGSDARSPRDPQATD</sequence>
<organism evidence="2">
    <name type="scientific">Alloyangia sp. H15</name>
    <dbReference type="NCBI Taxonomy" id="3029062"/>
    <lineage>
        <taxon>Bacteria</taxon>
        <taxon>Pseudomonadati</taxon>
        <taxon>Pseudomonadota</taxon>
        <taxon>Alphaproteobacteria</taxon>
        <taxon>Rhodobacterales</taxon>
        <taxon>Roseobacteraceae</taxon>
        <taxon>Alloyangia</taxon>
    </lineage>
</organism>
<dbReference type="InterPro" id="IPR003754">
    <property type="entry name" value="4pyrrol_synth_uPrphyn_synth"/>
</dbReference>
<name>A0AAU8AJF5_9RHOB</name>
<keyword evidence="2" id="KW-0456">Lyase</keyword>
<dbReference type="Gene3D" id="3.40.50.10090">
    <property type="match status" value="1"/>
</dbReference>
<dbReference type="InterPro" id="IPR036108">
    <property type="entry name" value="4pyrrol_syn_uPrphyn_synt_sf"/>
</dbReference>
<protein>
    <submittedName>
        <fullName evidence="2">Uroporphyrinogen-III synthase</fullName>
        <ecNumber evidence="2">4.2.1.75</ecNumber>
    </submittedName>
</protein>
<gene>
    <name evidence="2" type="ORF">PVT71_05200</name>
</gene>
<dbReference type="RefSeq" id="WP_353473442.1">
    <property type="nucleotide sequence ID" value="NZ_CP123384.1"/>
</dbReference>
<dbReference type="CDD" id="cd06578">
    <property type="entry name" value="HemD"/>
    <property type="match status" value="1"/>
</dbReference>
<dbReference type="Pfam" id="PF02602">
    <property type="entry name" value="HEM4"/>
    <property type="match status" value="1"/>
</dbReference>
<dbReference type="GO" id="GO:0004852">
    <property type="term" value="F:uroporphyrinogen-III synthase activity"/>
    <property type="evidence" value="ECO:0007669"/>
    <property type="project" value="UniProtKB-EC"/>
</dbReference>
<feature type="domain" description="Tetrapyrrole biosynthesis uroporphyrinogen III synthase" evidence="1">
    <location>
        <begin position="30"/>
        <end position="189"/>
    </location>
</feature>
<dbReference type="EMBL" id="CP123384">
    <property type="protein sequence ID" value="XCC94616.1"/>
    <property type="molecule type" value="Genomic_DNA"/>
</dbReference>
<accession>A0AAU8AJF5</accession>
<dbReference type="AlphaFoldDB" id="A0AAU8AJF5"/>
<evidence type="ECO:0000259" key="1">
    <source>
        <dbReference type="Pfam" id="PF02602"/>
    </source>
</evidence>
<dbReference type="SUPFAM" id="SSF69618">
    <property type="entry name" value="HemD-like"/>
    <property type="match status" value="1"/>
</dbReference>
<proteinExistence type="predicted"/>
<evidence type="ECO:0000313" key="2">
    <source>
        <dbReference type="EMBL" id="XCC94616.1"/>
    </source>
</evidence>